<gene>
    <name evidence="2" type="ORF">Daesc_005099</name>
</gene>
<dbReference type="Proteomes" id="UP001369815">
    <property type="component" value="Unassembled WGS sequence"/>
</dbReference>
<dbReference type="AlphaFoldDB" id="A0AAX6MJI6"/>
<reference evidence="2 3" key="1">
    <citation type="journal article" date="2024" name="Front Chem Biol">
        <title>Unveiling the potential of Daldinia eschscholtzii MFLUCC 19-0629 through bioactivity and bioinformatics studies for enhanced sustainable agriculture production.</title>
        <authorList>
            <person name="Brooks S."/>
            <person name="Weaver J.A."/>
            <person name="Klomchit A."/>
            <person name="Alharthi S.A."/>
            <person name="Onlamun T."/>
            <person name="Nurani R."/>
            <person name="Vong T.K."/>
            <person name="Alberti F."/>
            <person name="Greco C."/>
        </authorList>
    </citation>
    <scope>NUCLEOTIDE SEQUENCE [LARGE SCALE GENOMIC DNA]</scope>
    <source>
        <strain evidence="2">MFLUCC 19-0629</strain>
    </source>
</reference>
<dbReference type="EMBL" id="JBANMG010000005">
    <property type="protein sequence ID" value="KAK6952805.1"/>
    <property type="molecule type" value="Genomic_DNA"/>
</dbReference>
<comment type="caution">
    <text evidence="2">The sequence shown here is derived from an EMBL/GenBank/DDBJ whole genome shotgun (WGS) entry which is preliminary data.</text>
</comment>
<protein>
    <submittedName>
        <fullName evidence="2">Uncharacterized protein</fullName>
    </submittedName>
</protein>
<organism evidence="2 3">
    <name type="scientific">Daldinia eschscholtzii</name>
    <dbReference type="NCBI Taxonomy" id="292717"/>
    <lineage>
        <taxon>Eukaryota</taxon>
        <taxon>Fungi</taxon>
        <taxon>Dikarya</taxon>
        <taxon>Ascomycota</taxon>
        <taxon>Pezizomycotina</taxon>
        <taxon>Sordariomycetes</taxon>
        <taxon>Xylariomycetidae</taxon>
        <taxon>Xylariales</taxon>
        <taxon>Hypoxylaceae</taxon>
        <taxon>Daldinia</taxon>
    </lineage>
</organism>
<sequence>MPHGFSSARNSGESAHRRQDSIGSYYSEKDKDTPRVSQSEECRKLLSGPEPTQKPHHHSKHHAPMVNVYTHCGRHTDQYLFGGWSNIFKKH</sequence>
<evidence type="ECO:0000313" key="2">
    <source>
        <dbReference type="EMBL" id="KAK6952805.1"/>
    </source>
</evidence>
<proteinExistence type="predicted"/>
<name>A0AAX6MJI6_9PEZI</name>
<feature type="region of interest" description="Disordered" evidence="1">
    <location>
        <begin position="1"/>
        <end position="62"/>
    </location>
</feature>
<feature type="compositionally biased region" description="Basic and acidic residues" evidence="1">
    <location>
        <begin position="27"/>
        <end position="44"/>
    </location>
</feature>
<keyword evidence="3" id="KW-1185">Reference proteome</keyword>
<evidence type="ECO:0000256" key="1">
    <source>
        <dbReference type="SAM" id="MobiDB-lite"/>
    </source>
</evidence>
<evidence type="ECO:0000313" key="3">
    <source>
        <dbReference type="Proteomes" id="UP001369815"/>
    </source>
</evidence>
<accession>A0AAX6MJI6</accession>